<accession>A0A3N1P154</accession>
<comment type="cofactor">
    <cofactor evidence="1">
        <name>Zn(2+)</name>
        <dbReference type="ChEBI" id="CHEBI:29105"/>
    </cofactor>
</comment>
<keyword evidence="2" id="KW-0479">Metal-binding</keyword>
<evidence type="ECO:0000259" key="6">
    <source>
        <dbReference type="Pfam" id="PF24827"/>
    </source>
</evidence>
<name>A0A3N1P154_9GAMM</name>
<keyword evidence="8" id="KW-1185">Reference proteome</keyword>
<evidence type="ECO:0000256" key="5">
    <source>
        <dbReference type="SAM" id="MobiDB-lite"/>
    </source>
</evidence>
<dbReference type="PIRSF" id="PIRSF039012">
    <property type="entry name" value="ASP"/>
    <property type="match status" value="1"/>
</dbReference>
<dbReference type="GO" id="GO:0016788">
    <property type="term" value="F:hydrolase activity, acting on ester bonds"/>
    <property type="evidence" value="ECO:0007669"/>
    <property type="project" value="InterPro"/>
</dbReference>
<dbReference type="InterPro" id="IPR055438">
    <property type="entry name" value="AstE_AspA_cat"/>
</dbReference>
<organism evidence="7 8">
    <name type="scientific">Marinimicrobium koreense</name>
    <dbReference type="NCBI Taxonomy" id="306545"/>
    <lineage>
        <taxon>Bacteria</taxon>
        <taxon>Pseudomonadati</taxon>
        <taxon>Pseudomonadota</taxon>
        <taxon>Gammaproteobacteria</taxon>
        <taxon>Cellvibrionales</taxon>
        <taxon>Cellvibrionaceae</taxon>
        <taxon>Marinimicrobium</taxon>
    </lineage>
</organism>
<dbReference type="Gene3D" id="3.40.630.10">
    <property type="entry name" value="Zn peptidases"/>
    <property type="match status" value="1"/>
</dbReference>
<evidence type="ECO:0000256" key="1">
    <source>
        <dbReference type="ARBA" id="ARBA00001947"/>
    </source>
</evidence>
<dbReference type="CDD" id="cd06251">
    <property type="entry name" value="M14_ASTE_ASPA-like"/>
    <property type="match status" value="1"/>
</dbReference>
<evidence type="ECO:0000256" key="2">
    <source>
        <dbReference type="ARBA" id="ARBA00022723"/>
    </source>
</evidence>
<comment type="caution">
    <text evidence="7">The sequence shown here is derived from an EMBL/GenBank/DDBJ whole genome shotgun (WGS) entry which is preliminary data.</text>
</comment>
<feature type="compositionally biased region" description="Basic and acidic residues" evidence="5">
    <location>
        <begin position="11"/>
        <end position="22"/>
    </location>
</feature>
<evidence type="ECO:0000313" key="8">
    <source>
        <dbReference type="Proteomes" id="UP000273643"/>
    </source>
</evidence>
<gene>
    <name evidence="7" type="ORF">EDC38_1608</name>
</gene>
<dbReference type="RefSeq" id="WP_123638049.1">
    <property type="nucleotide sequence ID" value="NZ_JBHYFO010000038.1"/>
</dbReference>
<reference evidence="7 8" key="1">
    <citation type="submission" date="2018-11" db="EMBL/GenBank/DDBJ databases">
        <title>Genomic Encyclopedia of Type Strains, Phase IV (KMG-IV): sequencing the most valuable type-strain genomes for metagenomic binning, comparative biology and taxonomic classification.</title>
        <authorList>
            <person name="Goeker M."/>
        </authorList>
    </citation>
    <scope>NUCLEOTIDE SEQUENCE [LARGE SCALE GENOMIC DNA]</scope>
    <source>
        <strain evidence="7 8">DSM 16974</strain>
    </source>
</reference>
<dbReference type="InterPro" id="IPR053138">
    <property type="entry name" value="N-alpha-Ac-DABA_deacetylase"/>
</dbReference>
<dbReference type="PANTHER" id="PTHR37326">
    <property type="entry name" value="BLL3975 PROTEIN"/>
    <property type="match status" value="1"/>
</dbReference>
<dbReference type="OrthoDB" id="9782876at2"/>
<keyword evidence="3" id="KW-0378">Hydrolase</keyword>
<feature type="region of interest" description="Disordered" evidence="5">
    <location>
        <begin position="1"/>
        <end position="23"/>
    </location>
</feature>
<dbReference type="GO" id="GO:0016811">
    <property type="term" value="F:hydrolase activity, acting on carbon-nitrogen (but not peptide) bonds, in linear amides"/>
    <property type="evidence" value="ECO:0007669"/>
    <property type="project" value="InterPro"/>
</dbReference>
<protein>
    <recommendedName>
        <fullName evidence="6">Succinylglutamate desuccinylase/Aspartoacylase catalytic domain-containing protein</fullName>
    </recommendedName>
</protein>
<feature type="domain" description="Succinylglutamate desuccinylase/Aspartoacylase catalytic" evidence="6">
    <location>
        <begin position="63"/>
        <end position="242"/>
    </location>
</feature>
<keyword evidence="4" id="KW-0862">Zinc</keyword>
<sequence>MANSSPAAKTDPGRRAREKNRTLDIGGVKVAPGERTSVDIPLAAMYTHSDVEMTVHVINGRRPGPCLFVSAAIHGDELNGVDIIRRLLNYKQLNQLRGTLIAIPVVNVHGFLNQSRYLPDGRDLNRSFPGSERGSLAGRVANTFVGDILKNCTHGIDLHTGARHRSNLPQIRADLSSDETRNLAMQFGVPVVLDAKLRDGSMREAASDMGIPLLLYEAGEALRFDELSIRAGARGIINVMRELKMLPQRKRPAKIPQAVVASDSRWLRAPTSGVMRSRVQLGARVKKGDVLGMIADPLGLNESPVLAPAEAIVIGMTHLPLVHEGEALYHLANFHRRTGKVASEVQGFHEHFSDQEEEPFFIGWDDSLEN</sequence>
<dbReference type="SUPFAM" id="SSF53187">
    <property type="entry name" value="Zn-dependent exopeptidases"/>
    <property type="match status" value="1"/>
</dbReference>
<evidence type="ECO:0000256" key="3">
    <source>
        <dbReference type="ARBA" id="ARBA00022801"/>
    </source>
</evidence>
<dbReference type="EMBL" id="RJUK01000001">
    <property type="protein sequence ID" value="ROQ20987.1"/>
    <property type="molecule type" value="Genomic_DNA"/>
</dbReference>
<dbReference type="GO" id="GO:0046872">
    <property type="term" value="F:metal ion binding"/>
    <property type="evidence" value="ECO:0007669"/>
    <property type="project" value="UniProtKB-KW"/>
</dbReference>
<proteinExistence type="predicted"/>
<dbReference type="PANTHER" id="PTHR37326:SF2">
    <property type="entry name" value="SUCCINYLGLUTAMATE DESUCCINYLASE_ASPARTOACYLASE FAMILY PROTEIN"/>
    <property type="match status" value="1"/>
</dbReference>
<dbReference type="InterPro" id="IPR043795">
    <property type="entry name" value="N-alpha-Ac-DABA-like"/>
</dbReference>
<dbReference type="AlphaFoldDB" id="A0A3N1P154"/>
<evidence type="ECO:0000256" key="4">
    <source>
        <dbReference type="ARBA" id="ARBA00022833"/>
    </source>
</evidence>
<dbReference type="Pfam" id="PF24827">
    <property type="entry name" value="AstE_AspA_cat"/>
    <property type="match status" value="1"/>
</dbReference>
<dbReference type="Proteomes" id="UP000273643">
    <property type="component" value="Unassembled WGS sequence"/>
</dbReference>
<evidence type="ECO:0000313" key="7">
    <source>
        <dbReference type="EMBL" id="ROQ20987.1"/>
    </source>
</evidence>